<reference evidence="3" key="1">
    <citation type="journal article" date="2019" name="Int. J. Syst. Evol. Microbiol.">
        <title>The Global Catalogue of Microorganisms (GCM) 10K type strain sequencing project: providing services to taxonomists for standard genome sequencing and annotation.</title>
        <authorList>
            <consortium name="The Broad Institute Genomics Platform"/>
            <consortium name="The Broad Institute Genome Sequencing Center for Infectious Disease"/>
            <person name="Wu L."/>
            <person name="Ma J."/>
        </authorList>
    </citation>
    <scope>NUCLEOTIDE SEQUENCE [LARGE SCALE GENOMIC DNA]</scope>
    <source>
        <strain evidence="3">JCM 16343</strain>
    </source>
</reference>
<feature type="compositionally biased region" description="Basic residues" evidence="1">
    <location>
        <begin position="53"/>
        <end position="65"/>
    </location>
</feature>
<sequence>MSLKQTLKTARQLDAAAKDGQLSLPPIKPRNPLANDPLLKKGGVHAKDDVRLQHKKQRHAQKRNLRQVDWLSK</sequence>
<dbReference type="EMBL" id="BAAAFR010000004">
    <property type="protein sequence ID" value="GAA0317627.1"/>
    <property type="molecule type" value="Genomic_DNA"/>
</dbReference>
<evidence type="ECO:0000256" key="1">
    <source>
        <dbReference type="SAM" id="MobiDB-lite"/>
    </source>
</evidence>
<name>A0ABP3FGV8_9GAMM</name>
<dbReference type="Proteomes" id="UP001501787">
    <property type="component" value="Unassembled WGS sequence"/>
</dbReference>
<dbReference type="RefSeq" id="WP_201505672.1">
    <property type="nucleotide sequence ID" value="NZ_BAAAFR010000004.1"/>
</dbReference>
<comment type="caution">
    <text evidence="2">The sequence shown here is derived from an EMBL/GenBank/DDBJ whole genome shotgun (WGS) entry which is preliminary data.</text>
</comment>
<gene>
    <name evidence="2" type="ORF">GCM10009129_13900</name>
</gene>
<evidence type="ECO:0000313" key="3">
    <source>
        <dbReference type="Proteomes" id="UP001501787"/>
    </source>
</evidence>
<organism evidence="2 3">
    <name type="scientific">Psychrobacter aestuarii</name>
    <dbReference type="NCBI Taxonomy" id="556327"/>
    <lineage>
        <taxon>Bacteria</taxon>
        <taxon>Pseudomonadati</taxon>
        <taxon>Pseudomonadota</taxon>
        <taxon>Gammaproteobacteria</taxon>
        <taxon>Moraxellales</taxon>
        <taxon>Moraxellaceae</taxon>
        <taxon>Psychrobacter</taxon>
    </lineage>
</organism>
<keyword evidence="3" id="KW-1185">Reference proteome</keyword>
<feature type="region of interest" description="Disordered" evidence="1">
    <location>
        <begin position="1"/>
        <end position="73"/>
    </location>
</feature>
<protein>
    <submittedName>
        <fullName evidence="2">Uncharacterized protein</fullName>
    </submittedName>
</protein>
<proteinExistence type="predicted"/>
<accession>A0ABP3FGV8</accession>
<evidence type="ECO:0000313" key="2">
    <source>
        <dbReference type="EMBL" id="GAA0317627.1"/>
    </source>
</evidence>